<evidence type="ECO:0008006" key="3">
    <source>
        <dbReference type="Google" id="ProtNLM"/>
    </source>
</evidence>
<feature type="region of interest" description="Disordered" evidence="1">
    <location>
        <begin position="37"/>
        <end position="62"/>
    </location>
</feature>
<dbReference type="EMBL" id="PP885733">
    <property type="protein sequence ID" value="XCN28249.1"/>
    <property type="molecule type" value="Genomic_DNA"/>
</dbReference>
<accession>A0AAU8KXH7</accession>
<feature type="compositionally biased region" description="Low complexity" evidence="1">
    <location>
        <begin position="37"/>
        <end position="51"/>
    </location>
</feature>
<sequence>MNVLECYGVGIVAMDKDTDTDEIQVYLPLQFPEADGEVTTTAETKTVSTESPTGDASSSTTLQSNTVPAKWMALNSNRVTSPDVRKGSKVVVYKFAGQNTYRWTYFGMDGTLRLETVIFAFSASPKVDENTPVTPDNYYIFMVSTHKKMIQLVTGQGNGEPTSYVISLDTGKGQFGIVDGENNILSINSMEHAFSFINDEKSFMNIEKKDITLSCENNMILKGKENINMQCTNLSLKADSSIKIDTKKTTWISPEIFIKGNITHEGNYNQKGSYSIEGPVAVQGAFSQFGGAGTVSGGWNIDGTRYLGHKHTGVQSGGSQTGGVAG</sequence>
<evidence type="ECO:0000313" key="2">
    <source>
        <dbReference type="EMBL" id="XCN28249.1"/>
    </source>
</evidence>
<reference evidence="2" key="1">
    <citation type="submission" date="2024-06" db="EMBL/GenBank/DDBJ databases">
        <authorList>
            <person name="Gannavaram S."/>
            <person name="Nemani S."/>
            <person name="Datta M."/>
            <person name="Picchiottino A."/>
            <person name="Mereddy A."/>
            <person name="Gannavaram N."/>
            <person name="Honeycutt C."/>
            <person name="Tran D."/>
            <person name="Choi K."/>
            <person name="Srinivasan K."/>
            <person name="Johnson A."/>
        </authorList>
    </citation>
    <scope>NUCLEOTIDE SEQUENCE</scope>
</reference>
<evidence type="ECO:0000256" key="1">
    <source>
        <dbReference type="SAM" id="MobiDB-lite"/>
    </source>
</evidence>
<feature type="compositionally biased region" description="Polar residues" evidence="1">
    <location>
        <begin position="52"/>
        <end position="62"/>
    </location>
</feature>
<name>A0AAU8KXH7_9CAUD</name>
<proteinExistence type="predicted"/>
<protein>
    <recommendedName>
        <fullName evidence="3">Baseplate assembly protein</fullName>
    </recommendedName>
</protein>
<organism evidence="2">
    <name type="scientific">Pantoea phage Survivor</name>
    <dbReference type="NCBI Taxonomy" id="3232176"/>
    <lineage>
        <taxon>Viruses</taxon>
        <taxon>Duplodnaviria</taxon>
        <taxon>Heunggongvirae</taxon>
        <taxon>Uroviricota</taxon>
        <taxon>Caudoviricetes</taxon>
    </lineage>
</organism>